<dbReference type="PANTHER" id="PTHR38011:SF11">
    <property type="entry name" value="2,5-DIAMINO-6-RIBOSYLAMINO-4(3H)-PYRIMIDINONE 5'-PHOSPHATE REDUCTASE"/>
    <property type="match status" value="1"/>
</dbReference>
<evidence type="ECO:0000259" key="1">
    <source>
        <dbReference type="Pfam" id="PF01872"/>
    </source>
</evidence>
<dbReference type="STRING" id="927083.DB32_008002"/>
<dbReference type="InterPro" id="IPR050765">
    <property type="entry name" value="Riboflavin_Biosynth_HTPR"/>
</dbReference>
<dbReference type="Proteomes" id="UP000034883">
    <property type="component" value="Chromosome"/>
</dbReference>
<sequence length="199" mass="22796">MTTETQAGRRLYVSMCVSLDGFIDGPNGEIDWFHDGDPQFEQYCDEMIDSVGLAIFGRRSYEIMLSYWPEAERHPRSPHERAFARKMNALPKVVLSRTLERAEWQNTRVVRDRVGETIRELKQQPGEPIVAWAGAELVATLSALDLVDEYRLIVHPVVLGGGTPMWKDVVQRRALRLVRTTQLGQQLVLLCYEPERRSA</sequence>
<dbReference type="Pfam" id="PF01872">
    <property type="entry name" value="RibD_C"/>
    <property type="match status" value="1"/>
</dbReference>
<organism evidence="2 3">
    <name type="scientific">Sandaracinus amylolyticus</name>
    <dbReference type="NCBI Taxonomy" id="927083"/>
    <lineage>
        <taxon>Bacteria</taxon>
        <taxon>Pseudomonadati</taxon>
        <taxon>Myxococcota</taxon>
        <taxon>Polyangia</taxon>
        <taxon>Polyangiales</taxon>
        <taxon>Sandaracinaceae</taxon>
        <taxon>Sandaracinus</taxon>
    </lineage>
</organism>
<dbReference type="KEGG" id="samy:DB32_008002"/>
<protein>
    <submittedName>
        <fullName evidence="2">Dihydrofolate reductase</fullName>
    </submittedName>
</protein>
<feature type="domain" description="Bacterial bifunctional deaminase-reductase C-terminal" evidence="1">
    <location>
        <begin position="11"/>
        <end position="189"/>
    </location>
</feature>
<keyword evidence="3" id="KW-1185">Reference proteome</keyword>
<gene>
    <name evidence="2" type="ORF">DB32_008002</name>
</gene>
<evidence type="ECO:0000313" key="2">
    <source>
        <dbReference type="EMBL" id="AKF10853.1"/>
    </source>
</evidence>
<dbReference type="AlphaFoldDB" id="A0A0F6YN43"/>
<dbReference type="EMBL" id="CP011125">
    <property type="protein sequence ID" value="AKF10853.1"/>
    <property type="molecule type" value="Genomic_DNA"/>
</dbReference>
<name>A0A0F6YN43_9BACT</name>
<dbReference type="OrthoDB" id="7342392at2"/>
<dbReference type="RefSeq" id="WP_053237781.1">
    <property type="nucleotide sequence ID" value="NZ_CP011125.1"/>
</dbReference>
<dbReference type="PANTHER" id="PTHR38011">
    <property type="entry name" value="DIHYDROFOLATE REDUCTASE FAMILY PROTEIN (AFU_ORTHOLOGUE AFUA_8G06820)"/>
    <property type="match status" value="1"/>
</dbReference>
<dbReference type="InterPro" id="IPR024072">
    <property type="entry name" value="DHFR-like_dom_sf"/>
</dbReference>
<dbReference type="GO" id="GO:0009231">
    <property type="term" value="P:riboflavin biosynthetic process"/>
    <property type="evidence" value="ECO:0007669"/>
    <property type="project" value="InterPro"/>
</dbReference>
<dbReference type="GO" id="GO:0008703">
    <property type="term" value="F:5-amino-6-(5-phosphoribosylamino)uracil reductase activity"/>
    <property type="evidence" value="ECO:0007669"/>
    <property type="project" value="InterPro"/>
</dbReference>
<dbReference type="InterPro" id="IPR002734">
    <property type="entry name" value="RibDG_C"/>
</dbReference>
<reference evidence="2 3" key="1">
    <citation type="submission" date="2015-03" db="EMBL/GenBank/DDBJ databases">
        <title>Genome assembly of Sandaracinus amylolyticus DSM 53668.</title>
        <authorList>
            <person name="Sharma G."/>
            <person name="Subramanian S."/>
        </authorList>
    </citation>
    <scope>NUCLEOTIDE SEQUENCE [LARGE SCALE GENOMIC DNA]</scope>
    <source>
        <strain evidence="2 3">DSM 53668</strain>
    </source>
</reference>
<proteinExistence type="predicted"/>
<accession>A0A0F6YN43</accession>
<evidence type="ECO:0000313" key="3">
    <source>
        <dbReference type="Proteomes" id="UP000034883"/>
    </source>
</evidence>
<dbReference type="Gene3D" id="3.40.430.10">
    <property type="entry name" value="Dihydrofolate Reductase, subunit A"/>
    <property type="match status" value="1"/>
</dbReference>
<dbReference type="SUPFAM" id="SSF53597">
    <property type="entry name" value="Dihydrofolate reductase-like"/>
    <property type="match status" value="1"/>
</dbReference>